<dbReference type="RefSeq" id="WP_173959606.1">
    <property type="nucleotide sequence ID" value="NZ_CBCSCC010000006.1"/>
</dbReference>
<name>A0A6M9PPT0_9BURK</name>
<evidence type="ECO:0000313" key="3">
    <source>
        <dbReference type="Proteomes" id="UP000501090"/>
    </source>
</evidence>
<evidence type="ECO:0000259" key="1">
    <source>
        <dbReference type="Pfam" id="PF00483"/>
    </source>
</evidence>
<organism evidence="2 3">
    <name type="scientific">Polynucleobacter arcticus</name>
    <dbReference type="NCBI Taxonomy" id="1743165"/>
    <lineage>
        <taxon>Bacteria</taxon>
        <taxon>Pseudomonadati</taxon>
        <taxon>Pseudomonadota</taxon>
        <taxon>Betaproteobacteria</taxon>
        <taxon>Burkholderiales</taxon>
        <taxon>Burkholderiaceae</taxon>
        <taxon>Polynucleobacter</taxon>
    </lineage>
</organism>
<feature type="domain" description="Nucleotidyl transferase" evidence="1">
    <location>
        <begin position="23"/>
        <end position="179"/>
    </location>
</feature>
<protein>
    <submittedName>
        <fullName evidence="2">Nucleotidyltransferase</fullName>
    </submittedName>
</protein>
<dbReference type="CDD" id="cd04183">
    <property type="entry name" value="GT2_BcE_like"/>
    <property type="match status" value="1"/>
</dbReference>
<dbReference type="InterPro" id="IPR050486">
    <property type="entry name" value="Mannose-1P_guanyltransferase"/>
</dbReference>
<dbReference type="AlphaFoldDB" id="A0A6M9PPT0"/>
<dbReference type="Pfam" id="PF00483">
    <property type="entry name" value="NTP_transferase"/>
    <property type="match status" value="1"/>
</dbReference>
<keyword evidence="3" id="KW-1185">Reference proteome</keyword>
<dbReference type="EMBL" id="CP028940">
    <property type="protein sequence ID" value="QKM59836.1"/>
    <property type="molecule type" value="Genomic_DNA"/>
</dbReference>
<proteinExistence type="predicted"/>
<dbReference type="Gene3D" id="3.90.550.10">
    <property type="entry name" value="Spore Coat Polysaccharide Biosynthesis Protein SpsA, Chain A"/>
    <property type="match status" value="1"/>
</dbReference>
<dbReference type="PANTHER" id="PTHR22572">
    <property type="entry name" value="SUGAR-1-PHOSPHATE GUANYL TRANSFERASE"/>
    <property type="match status" value="1"/>
</dbReference>
<reference evidence="2 3" key="1">
    <citation type="submission" date="2018-04" db="EMBL/GenBank/DDBJ databases">
        <title>Polynucleobacter sp. UK-Long2-W17 genome.</title>
        <authorList>
            <person name="Hahn M.W."/>
        </authorList>
    </citation>
    <scope>NUCLEOTIDE SEQUENCE [LARGE SCALE GENOMIC DNA]</scope>
    <source>
        <strain evidence="2 3">UK-Long2-W17</strain>
    </source>
</reference>
<dbReference type="PIRSF" id="PIRSF028162">
    <property type="entry name" value="BcbE_prd"/>
    <property type="match status" value="1"/>
</dbReference>
<gene>
    <name evidence="2" type="ORF">DN92_01585</name>
</gene>
<dbReference type="InterPro" id="IPR016873">
    <property type="entry name" value="Caps_polysacc_synth_BcbE_prd"/>
</dbReference>
<sequence>MINVLIPLSGGSKFFDSEEYFYPKMLVEILGKPMIQHAIENLQTLREDLQFTFVVKKSDCTQFHLDDTLRLLTDAECKIVVLDEETKGAACSALMAIDAINNDDPLVIANFDQVIDCNLSELYDEFHNSDSDAGCLVFSTTHPRWSFVLLDEQDCVLETAEKRPLSRNAIAGFYCYKQGKDFVEAAKSMILKSCSNADVFYISPTFNELILKGKSIKALRIPNEKYHSFYTPQKIEEYEKGL</sequence>
<dbReference type="SUPFAM" id="SSF53448">
    <property type="entry name" value="Nucleotide-diphospho-sugar transferases"/>
    <property type="match status" value="1"/>
</dbReference>
<dbReference type="InterPro" id="IPR029044">
    <property type="entry name" value="Nucleotide-diphossugar_trans"/>
</dbReference>
<dbReference type="Proteomes" id="UP000501090">
    <property type="component" value="Chromosome"/>
</dbReference>
<dbReference type="InterPro" id="IPR005835">
    <property type="entry name" value="NTP_transferase_dom"/>
</dbReference>
<evidence type="ECO:0000313" key="2">
    <source>
        <dbReference type="EMBL" id="QKM59836.1"/>
    </source>
</evidence>
<accession>A0A6M9PPT0</accession>
<dbReference type="KEGG" id="pard:DN92_01585"/>